<feature type="short sequence motif" description="Histidine triad motif" evidence="2 3">
    <location>
        <begin position="97"/>
        <end position="101"/>
    </location>
</feature>
<proteinExistence type="predicted"/>
<dbReference type="HOGENOM" id="CLU_056776_8_1_6"/>
<dbReference type="Pfam" id="PF11969">
    <property type="entry name" value="DcpS_C"/>
    <property type="match status" value="1"/>
</dbReference>
<dbReference type="OrthoDB" id="9784774at2"/>
<dbReference type="InterPro" id="IPR019808">
    <property type="entry name" value="Histidine_triad_CS"/>
</dbReference>
<dbReference type="AlphaFoldDB" id="A0A0C5VEW8"/>
<accession>A0A0C5VEW8</accession>
<dbReference type="GO" id="GO:0016787">
    <property type="term" value="F:hydrolase activity"/>
    <property type="evidence" value="ECO:0007669"/>
    <property type="project" value="UniProtKB-KW"/>
</dbReference>
<dbReference type="PATRIC" id="fig|1445510.3.peg.1040"/>
<dbReference type="KEGG" id="gsn:YC6258_01064"/>
<name>A0A0C5VEW8_9GAMM</name>
<gene>
    <name evidence="5" type="ORF">YC6258_01064</name>
</gene>
<dbReference type="InterPro" id="IPR036265">
    <property type="entry name" value="HIT-like_sf"/>
</dbReference>
<dbReference type="STRING" id="1445510.YC6258_01064"/>
<dbReference type="PROSITE" id="PS51084">
    <property type="entry name" value="HIT_2"/>
    <property type="match status" value="1"/>
</dbReference>
<keyword evidence="5" id="KW-0378">Hydrolase</keyword>
<reference evidence="5 6" key="1">
    <citation type="submission" date="2014-01" db="EMBL/GenBank/DDBJ databases">
        <title>Full genme sequencing of cellulolytic bacterium Gynuella sunshinyii YC6258T gen. nov., sp. nov.</title>
        <authorList>
            <person name="Khan H."/>
            <person name="Chung E.J."/>
            <person name="Chung Y.R."/>
        </authorList>
    </citation>
    <scope>NUCLEOTIDE SEQUENCE [LARGE SCALE GENOMIC DNA]</scope>
    <source>
        <strain evidence="5 6">YC6258</strain>
    </source>
</reference>
<evidence type="ECO:0000313" key="6">
    <source>
        <dbReference type="Proteomes" id="UP000032266"/>
    </source>
</evidence>
<keyword evidence="6" id="KW-1185">Reference proteome</keyword>
<dbReference type="PROSITE" id="PS00892">
    <property type="entry name" value="HIT_1"/>
    <property type="match status" value="1"/>
</dbReference>
<evidence type="ECO:0000256" key="3">
    <source>
        <dbReference type="PROSITE-ProRule" id="PRU00464"/>
    </source>
</evidence>
<feature type="active site" description="Tele-AMP-histidine intermediate" evidence="1">
    <location>
        <position position="99"/>
    </location>
</feature>
<feature type="domain" description="HIT" evidence="4">
    <location>
        <begin position="5"/>
        <end position="113"/>
    </location>
</feature>
<sequence length="114" mass="12586">MSDCLFCKIASGDIPATIVYEDQDMVAFKDIAPKAPVHILLVPREHIESLEQAQPKHSELLARLMLKTADVAQQQGLEQGYRLITNSGPGGGQEVPHLHLHILGDVRSKDYKGF</sequence>
<evidence type="ECO:0000313" key="5">
    <source>
        <dbReference type="EMBL" id="AJQ93112.1"/>
    </source>
</evidence>
<dbReference type="Proteomes" id="UP000032266">
    <property type="component" value="Chromosome"/>
</dbReference>
<evidence type="ECO:0000256" key="2">
    <source>
        <dbReference type="PIRSR" id="PIRSR601310-3"/>
    </source>
</evidence>
<dbReference type="Gene3D" id="3.30.428.10">
    <property type="entry name" value="HIT-like"/>
    <property type="match status" value="1"/>
</dbReference>
<dbReference type="PRINTS" id="PR00332">
    <property type="entry name" value="HISTRIAD"/>
</dbReference>
<evidence type="ECO:0000259" key="4">
    <source>
        <dbReference type="PROSITE" id="PS51084"/>
    </source>
</evidence>
<organism evidence="5 6">
    <name type="scientific">Gynuella sunshinyii YC6258</name>
    <dbReference type="NCBI Taxonomy" id="1445510"/>
    <lineage>
        <taxon>Bacteria</taxon>
        <taxon>Pseudomonadati</taxon>
        <taxon>Pseudomonadota</taxon>
        <taxon>Gammaproteobacteria</taxon>
        <taxon>Oceanospirillales</taxon>
        <taxon>Saccharospirillaceae</taxon>
        <taxon>Gynuella</taxon>
    </lineage>
</organism>
<dbReference type="InterPro" id="IPR011146">
    <property type="entry name" value="HIT-like"/>
</dbReference>
<dbReference type="SUPFAM" id="SSF54197">
    <property type="entry name" value="HIT-like"/>
    <property type="match status" value="1"/>
</dbReference>
<dbReference type="CDD" id="cd01276">
    <property type="entry name" value="PKCI_related"/>
    <property type="match status" value="1"/>
</dbReference>
<evidence type="ECO:0000256" key="1">
    <source>
        <dbReference type="PIRSR" id="PIRSR601310-1"/>
    </source>
</evidence>
<dbReference type="RefSeq" id="WP_044616009.1">
    <property type="nucleotide sequence ID" value="NZ_CP007142.1"/>
</dbReference>
<protein>
    <submittedName>
        <fullName evidence="5">Diadenosine tetraphosphate (Ap4A) hydrolase and other HIT family hydrolase</fullName>
    </submittedName>
</protein>
<dbReference type="InterPro" id="IPR001310">
    <property type="entry name" value="Histidine_triad_HIT"/>
</dbReference>
<dbReference type="PANTHER" id="PTHR23089">
    <property type="entry name" value="HISTIDINE TRIAD HIT PROTEIN"/>
    <property type="match status" value="1"/>
</dbReference>
<dbReference type="EMBL" id="CP007142">
    <property type="protein sequence ID" value="AJQ93112.1"/>
    <property type="molecule type" value="Genomic_DNA"/>
</dbReference>